<dbReference type="InterPro" id="IPR000182">
    <property type="entry name" value="GNAT_dom"/>
</dbReference>
<proteinExistence type="predicted"/>
<dbReference type="SUPFAM" id="SSF55729">
    <property type="entry name" value="Acyl-CoA N-acyltransferases (Nat)"/>
    <property type="match status" value="1"/>
</dbReference>
<evidence type="ECO:0000259" key="3">
    <source>
        <dbReference type="PROSITE" id="PS51186"/>
    </source>
</evidence>
<dbReference type="RefSeq" id="WP_250858222.1">
    <property type="nucleotide sequence ID" value="NZ_JAGSOJ010000001.1"/>
</dbReference>
<comment type="caution">
    <text evidence="4">The sequence shown here is derived from an EMBL/GenBank/DDBJ whole genome shotgun (WGS) entry which is preliminary data.</text>
</comment>
<reference evidence="4" key="2">
    <citation type="submission" date="2021-04" db="EMBL/GenBank/DDBJ databases">
        <authorList>
            <person name="Dong X."/>
        </authorList>
    </citation>
    <scope>NUCLEOTIDE SEQUENCE</scope>
    <source>
        <strain evidence="4">ZWT</strain>
    </source>
</reference>
<dbReference type="PANTHER" id="PTHR43626:SF4">
    <property type="entry name" value="GCN5-RELATED N-ACETYLTRANSFERASE 2, CHLOROPLASTIC"/>
    <property type="match status" value="1"/>
</dbReference>
<accession>A0A9J6NZC1</accession>
<organism evidence="4 5">
    <name type="scientific">Oceanirhabdus seepicola</name>
    <dbReference type="NCBI Taxonomy" id="2828781"/>
    <lineage>
        <taxon>Bacteria</taxon>
        <taxon>Bacillati</taxon>
        <taxon>Bacillota</taxon>
        <taxon>Clostridia</taxon>
        <taxon>Eubacteriales</taxon>
        <taxon>Clostridiaceae</taxon>
        <taxon>Oceanirhabdus</taxon>
    </lineage>
</organism>
<dbReference type="PANTHER" id="PTHR43626">
    <property type="entry name" value="ACYL-COA N-ACYLTRANSFERASE"/>
    <property type="match status" value="1"/>
</dbReference>
<protein>
    <submittedName>
        <fullName evidence="4">GNAT family N-acetyltransferase</fullName>
    </submittedName>
</protein>
<keyword evidence="5" id="KW-1185">Reference proteome</keyword>
<dbReference type="PROSITE" id="PS51186">
    <property type="entry name" value="GNAT"/>
    <property type="match status" value="1"/>
</dbReference>
<dbReference type="Proteomes" id="UP001056429">
    <property type="component" value="Unassembled WGS sequence"/>
</dbReference>
<dbReference type="CDD" id="cd04301">
    <property type="entry name" value="NAT_SF"/>
    <property type="match status" value="1"/>
</dbReference>
<keyword evidence="2" id="KW-0012">Acyltransferase</keyword>
<dbReference type="AlphaFoldDB" id="A0A9J6NZC1"/>
<sequence length="135" mass="15736">MINYKEIKNLDSNKIKELYDDAGWISYTEDIPKLMRAIENSKDVITAWEEDELIGLIRIVGDGETILYIQDIIVKKNQKRKGIGTQLLNLILDKYKHIRHKVLLTDNGEETKGFYEAYGFKQSDSFDLVSFIKFD</sequence>
<dbReference type="GO" id="GO:0008080">
    <property type="term" value="F:N-acetyltransferase activity"/>
    <property type="evidence" value="ECO:0007669"/>
    <property type="project" value="InterPro"/>
</dbReference>
<evidence type="ECO:0000313" key="5">
    <source>
        <dbReference type="Proteomes" id="UP001056429"/>
    </source>
</evidence>
<reference evidence="4" key="1">
    <citation type="journal article" date="2021" name="mSystems">
        <title>Bacteria and Archaea Synergistically Convert Glycine Betaine to Biogenic Methane in the Formosa Cold Seep of the South China Sea.</title>
        <authorList>
            <person name="Li L."/>
            <person name="Zhang W."/>
            <person name="Zhang S."/>
            <person name="Song L."/>
            <person name="Sun Q."/>
            <person name="Zhang H."/>
            <person name="Xiang H."/>
            <person name="Dong X."/>
        </authorList>
    </citation>
    <scope>NUCLEOTIDE SEQUENCE</scope>
    <source>
        <strain evidence="4">ZWT</strain>
    </source>
</reference>
<dbReference type="InterPro" id="IPR045039">
    <property type="entry name" value="NSI-like"/>
</dbReference>
<gene>
    <name evidence="4" type="ORF">KDK92_05805</name>
</gene>
<evidence type="ECO:0000256" key="2">
    <source>
        <dbReference type="ARBA" id="ARBA00023315"/>
    </source>
</evidence>
<evidence type="ECO:0000256" key="1">
    <source>
        <dbReference type="ARBA" id="ARBA00022679"/>
    </source>
</evidence>
<evidence type="ECO:0000313" key="4">
    <source>
        <dbReference type="EMBL" id="MCM1989249.1"/>
    </source>
</evidence>
<feature type="domain" description="N-acetyltransferase" evidence="3">
    <location>
        <begin position="2"/>
        <end position="135"/>
    </location>
</feature>
<dbReference type="Gene3D" id="3.40.630.30">
    <property type="match status" value="1"/>
</dbReference>
<name>A0A9J6NZC1_9CLOT</name>
<dbReference type="GO" id="GO:0005737">
    <property type="term" value="C:cytoplasm"/>
    <property type="evidence" value="ECO:0007669"/>
    <property type="project" value="TreeGrafter"/>
</dbReference>
<dbReference type="InterPro" id="IPR016181">
    <property type="entry name" value="Acyl_CoA_acyltransferase"/>
</dbReference>
<dbReference type="Pfam" id="PF13673">
    <property type="entry name" value="Acetyltransf_10"/>
    <property type="match status" value="1"/>
</dbReference>
<keyword evidence="1" id="KW-0808">Transferase</keyword>
<dbReference type="EMBL" id="JAGSOJ010000001">
    <property type="protein sequence ID" value="MCM1989249.1"/>
    <property type="molecule type" value="Genomic_DNA"/>
</dbReference>